<keyword evidence="1" id="KW-0732">Signal</keyword>
<evidence type="ECO:0000259" key="2">
    <source>
        <dbReference type="PROSITE" id="PS50983"/>
    </source>
</evidence>
<proteinExistence type="predicted"/>
<dbReference type="RefSeq" id="WP_377584818.1">
    <property type="nucleotide sequence ID" value="NZ_JBHTKA010000014.1"/>
</dbReference>
<accession>A0ABW3KBU0</accession>
<dbReference type="InterPro" id="IPR050902">
    <property type="entry name" value="ABC_Transporter_SBP"/>
</dbReference>
<dbReference type="Proteomes" id="UP001597112">
    <property type="component" value="Unassembled WGS sequence"/>
</dbReference>
<protein>
    <submittedName>
        <fullName evidence="3">ABC transporter substrate-binding protein</fullName>
    </submittedName>
</protein>
<sequence>MLYTFSDQLNKEVSISFPPKRIISLVPSQTELLASLGLQNEVVGVTKFCVHPAAWLKSKTIVGGTKNFHYDIINELQPDLIIGNKEENYQEGIYELQKKYPVWMSDIVNWSDVFSMIHGIGRITDREAGALDIINSINEAFASLITFSSQSVLYFIWWKPWMVAGRDTFIHTMLEKLNLRNVVTSSRYPDLGNDEIQRLKPEYIFLSSEPYPFQEKHIAELRELCPSSKIILVDGEMFSWYGSRLLHAPLYFNSLQDAIR</sequence>
<dbReference type="PANTHER" id="PTHR30535">
    <property type="entry name" value="VITAMIN B12-BINDING PROTEIN"/>
    <property type="match status" value="1"/>
</dbReference>
<dbReference type="InterPro" id="IPR054828">
    <property type="entry name" value="Vit_B12_bind_prot"/>
</dbReference>
<evidence type="ECO:0000256" key="1">
    <source>
        <dbReference type="ARBA" id="ARBA00022729"/>
    </source>
</evidence>
<dbReference type="Pfam" id="PF01497">
    <property type="entry name" value="Peripla_BP_2"/>
    <property type="match status" value="1"/>
</dbReference>
<gene>
    <name evidence="3" type="ORF">ACFQ21_26600</name>
</gene>
<dbReference type="SUPFAM" id="SSF53807">
    <property type="entry name" value="Helical backbone' metal receptor"/>
    <property type="match status" value="1"/>
</dbReference>
<name>A0ABW3KBU0_9BACT</name>
<dbReference type="PROSITE" id="PS50983">
    <property type="entry name" value="FE_B12_PBP"/>
    <property type="match status" value="1"/>
</dbReference>
<dbReference type="NCBIfam" id="NF038402">
    <property type="entry name" value="TroA_like"/>
    <property type="match status" value="1"/>
</dbReference>
<keyword evidence="4" id="KW-1185">Reference proteome</keyword>
<dbReference type="InterPro" id="IPR002491">
    <property type="entry name" value="ABC_transptr_periplasmic_BD"/>
</dbReference>
<organism evidence="3 4">
    <name type="scientific">Ohtaekwangia kribbensis</name>
    <dbReference type="NCBI Taxonomy" id="688913"/>
    <lineage>
        <taxon>Bacteria</taxon>
        <taxon>Pseudomonadati</taxon>
        <taxon>Bacteroidota</taxon>
        <taxon>Cytophagia</taxon>
        <taxon>Cytophagales</taxon>
        <taxon>Fulvivirgaceae</taxon>
        <taxon>Ohtaekwangia</taxon>
    </lineage>
</organism>
<reference evidence="4" key="1">
    <citation type="journal article" date="2019" name="Int. J. Syst. Evol. Microbiol.">
        <title>The Global Catalogue of Microorganisms (GCM) 10K type strain sequencing project: providing services to taxonomists for standard genome sequencing and annotation.</title>
        <authorList>
            <consortium name="The Broad Institute Genomics Platform"/>
            <consortium name="The Broad Institute Genome Sequencing Center for Infectious Disease"/>
            <person name="Wu L."/>
            <person name="Ma J."/>
        </authorList>
    </citation>
    <scope>NUCLEOTIDE SEQUENCE [LARGE SCALE GENOMIC DNA]</scope>
    <source>
        <strain evidence="4">CCUG 58938</strain>
    </source>
</reference>
<feature type="domain" description="Fe/B12 periplasmic-binding" evidence="2">
    <location>
        <begin position="21"/>
        <end position="260"/>
    </location>
</feature>
<evidence type="ECO:0000313" key="3">
    <source>
        <dbReference type="EMBL" id="MFD1002926.1"/>
    </source>
</evidence>
<dbReference type="PANTHER" id="PTHR30535:SF35">
    <property type="entry name" value="PERIPLASMIC BINDING PROTEIN"/>
    <property type="match status" value="1"/>
</dbReference>
<dbReference type="EMBL" id="JBHTKA010000014">
    <property type="protein sequence ID" value="MFD1002926.1"/>
    <property type="molecule type" value="Genomic_DNA"/>
</dbReference>
<comment type="caution">
    <text evidence="3">The sequence shown here is derived from an EMBL/GenBank/DDBJ whole genome shotgun (WGS) entry which is preliminary data.</text>
</comment>
<evidence type="ECO:0000313" key="4">
    <source>
        <dbReference type="Proteomes" id="UP001597112"/>
    </source>
</evidence>
<dbReference type="Gene3D" id="3.40.50.1980">
    <property type="entry name" value="Nitrogenase molybdenum iron protein domain"/>
    <property type="match status" value="2"/>
</dbReference>